<evidence type="ECO:0000313" key="1">
    <source>
        <dbReference type="EMBL" id="AQS41953.1"/>
    </source>
</evidence>
<dbReference type="Proteomes" id="UP000188912">
    <property type="component" value="Chromosome"/>
</dbReference>
<gene>
    <name evidence="1" type="ORF">BHV28_12690</name>
</gene>
<reference evidence="1 2" key="2">
    <citation type="journal article" date="2016" name="Sci. Rep.">
        <title>The genome of Rhizobiales bacteria in predatory ants reveals urease gene functions but no genes for nitrogen fixation.</title>
        <authorList>
            <person name="Neuvonen M.M."/>
            <person name="Tamarit D."/>
            <person name="Naslund K."/>
            <person name="Liebig J."/>
            <person name="Feldhaar H."/>
            <person name="Moran N.A."/>
            <person name="Guy L."/>
            <person name="Andersson S.G."/>
        </authorList>
    </citation>
    <scope>NUCLEOTIDE SEQUENCE [LARGE SCALE GENOMIC DNA]</scope>
    <source>
        <strain evidence="1 2">Hsal</strain>
    </source>
</reference>
<name>A0A1U9JVS3_9HYPH</name>
<sequence>MQISASNSAQYGLTLSPSAADLVAIDCKQDGTYAQHVLDALAEQDIFICKLTAPVLERSIRVSVASDCVLNYFEQALARALGMANQ</sequence>
<organism evidence="1 2">
    <name type="scientific">Candidatus Tokpelaia hoelldobleri</name>
    <dbReference type="NCBI Taxonomy" id="1902579"/>
    <lineage>
        <taxon>Bacteria</taxon>
        <taxon>Pseudomonadati</taxon>
        <taxon>Pseudomonadota</taxon>
        <taxon>Alphaproteobacteria</taxon>
        <taxon>Hyphomicrobiales</taxon>
        <taxon>Candidatus Tokpelaia</taxon>
    </lineage>
</organism>
<accession>A0A1U9JVS3</accession>
<keyword evidence="2" id="KW-1185">Reference proteome</keyword>
<dbReference type="Gene3D" id="3.90.1150.10">
    <property type="entry name" value="Aspartate Aminotransferase, domain 1"/>
    <property type="match status" value="1"/>
</dbReference>
<evidence type="ECO:0000313" key="2">
    <source>
        <dbReference type="Proteomes" id="UP000188912"/>
    </source>
</evidence>
<dbReference type="InterPro" id="IPR015422">
    <property type="entry name" value="PyrdxlP-dep_Trfase_small"/>
</dbReference>
<proteinExistence type="predicted"/>
<dbReference type="GO" id="GO:0008483">
    <property type="term" value="F:transaminase activity"/>
    <property type="evidence" value="ECO:0007669"/>
    <property type="project" value="UniProtKB-KW"/>
</dbReference>
<keyword evidence="1" id="KW-0032">Aminotransferase</keyword>
<dbReference type="KEGG" id="thd:BHV28_12690"/>
<keyword evidence="1" id="KW-0808">Transferase</keyword>
<dbReference type="STRING" id="1902579.BHV28_12690"/>
<dbReference type="AlphaFoldDB" id="A0A1U9JVS3"/>
<dbReference type="EMBL" id="CP017315">
    <property type="protein sequence ID" value="AQS41953.1"/>
    <property type="molecule type" value="Genomic_DNA"/>
</dbReference>
<reference evidence="1 2" key="1">
    <citation type="journal article" date="2010" name="Science">
        <title>Genomic comparison of the ants Camponotus floridanus and Harpegnathos saltator.</title>
        <authorList>
            <person name="Bonasio R."/>
            <person name="Zhang G."/>
            <person name="Ye C."/>
            <person name="Mutti N.S."/>
            <person name="Fang X."/>
            <person name="Qin N."/>
            <person name="Donahue G."/>
            <person name="Yang P."/>
            <person name="Li Q."/>
            <person name="Li C."/>
            <person name="Zhang P."/>
            <person name="Huang Z."/>
            <person name="Berger S.L."/>
            <person name="Reinberg D."/>
            <person name="Wang J."/>
            <person name="Liebig J."/>
        </authorList>
    </citation>
    <scope>NUCLEOTIDE SEQUENCE [LARGE SCALE GENOMIC DNA]</scope>
    <source>
        <strain evidence="1 2">Hsal</strain>
    </source>
</reference>
<protein>
    <submittedName>
        <fullName evidence="1">Aminotransferase class I and II</fullName>
    </submittedName>
</protein>